<gene>
    <name evidence="2" type="ORF">MC45_04670</name>
</gene>
<dbReference type="InterPro" id="IPR052919">
    <property type="entry name" value="TA_system_RNase"/>
</dbReference>
<sequence>MNITGANLAILIDTQALVWIATRSPRLSVAATTAITDGATPLWISAVTAYEFVDLNRRGRFGADLPLDLLVARLDAEILEYPASAWRIVDTLPDLHRDPVDRMLIAHALHLDATLVTADVTMRRYPVRCLW</sequence>
<dbReference type="PANTHER" id="PTHR36173">
    <property type="entry name" value="RIBONUCLEASE VAPC16-RELATED"/>
    <property type="match status" value="1"/>
</dbReference>
<accession>A0A097EE38</accession>
<keyword evidence="3" id="KW-1185">Reference proteome</keyword>
<dbReference type="SUPFAM" id="SSF88723">
    <property type="entry name" value="PIN domain-like"/>
    <property type="match status" value="1"/>
</dbReference>
<dbReference type="eggNOG" id="COG3744">
    <property type="taxonomic scope" value="Bacteria"/>
</dbReference>
<dbReference type="Gene3D" id="3.40.50.1010">
    <property type="entry name" value="5'-nuclease"/>
    <property type="match status" value="1"/>
</dbReference>
<dbReference type="Proteomes" id="UP000033200">
    <property type="component" value="Chromosome"/>
</dbReference>
<dbReference type="KEGG" id="stax:MC45_04670"/>
<proteinExistence type="predicted"/>
<dbReference type="PANTHER" id="PTHR36173:SF1">
    <property type="entry name" value="RIBONUCLEASE VAPC22"/>
    <property type="match status" value="1"/>
</dbReference>
<evidence type="ECO:0000259" key="1">
    <source>
        <dbReference type="Pfam" id="PF01850"/>
    </source>
</evidence>
<reference evidence="2 3" key="1">
    <citation type="submission" date="2014-09" db="EMBL/GenBank/DDBJ databases">
        <title>Using Illumina technology Improving SMRT sequencing Genome Assembly by RASTools.</title>
        <authorList>
            <person name="Zhou Y."/>
            <person name="Ma T."/>
            <person name="Liu T."/>
        </authorList>
    </citation>
    <scope>NUCLEOTIDE SEQUENCE [LARGE SCALE GENOMIC DNA]</scope>
    <source>
        <strain evidence="2 3">ATCC 55669</strain>
    </source>
</reference>
<dbReference type="AlphaFoldDB" id="A0A097EE38"/>
<feature type="domain" description="PIN" evidence="1">
    <location>
        <begin position="10"/>
        <end position="125"/>
    </location>
</feature>
<name>A0A097EE38_9SPHN</name>
<dbReference type="Pfam" id="PF01850">
    <property type="entry name" value="PIN"/>
    <property type="match status" value="1"/>
</dbReference>
<dbReference type="STRING" id="1549858.MC45_04670"/>
<evidence type="ECO:0000313" key="3">
    <source>
        <dbReference type="Proteomes" id="UP000033200"/>
    </source>
</evidence>
<dbReference type="CDD" id="cd09872">
    <property type="entry name" value="PIN_Sll0205-like"/>
    <property type="match status" value="1"/>
</dbReference>
<dbReference type="InterPro" id="IPR029060">
    <property type="entry name" value="PIN-like_dom_sf"/>
</dbReference>
<dbReference type="InterPro" id="IPR002716">
    <property type="entry name" value="PIN_dom"/>
</dbReference>
<protein>
    <recommendedName>
        <fullName evidence="1">PIN domain-containing protein</fullName>
    </recommendedName>
</protein>
<dbReference type="EMBL" id="CP009571">
    <property type="protein sequence ID" value="AIT05815.1"/>
    <property type="molecule type" value="Genomic_DNA"/>
</dbReference>
<dbReference type="HOGENOM" id="CLU_129890_0_1_5"/>
<dbReference type="InterPro" id="IPR041705">
    <property type="entry name" value="PIN_Sll0205"/>
</dbReference>
<organism evidence="2 3">
    <name type="scientific">Sphingomonas taxi</name>
    <dbReference type="NCBI Taxonomy" id="1549858"/>
    <lineage>
        <taxon>Bacteria</taxon>
        <taxon>Pseudomonadati</taxon>
        <taxon>Pseudomonadota</taxon>
        <taxon>Alphaproteobacteria</taxon>
        <taxon>Sphingomonadales</taxon>
        <taxon>Sphingomonadaceae</taxon>
        <taxon>Sphingomonas</taxon>
    </lineage>
</organism>
<evidence type="ECO:0000313" key="2">
    <source>
        <dbReference type="EMBL" id="AIT05815.1"/>
    </source>
</evidence>